<reference evidence="1 2" key="1">
    <citation type="submission" date="2008-07" db="EMBL/GenBank/DDBJ databases">
        <authorList>
            <person name="El-Sayed N."/>
            <person name="Caler E."/>
            <person name="Inman J."/>
            <person name="Amedeo P."/>
            <person name="Hass B."/>
            <person name="Wortman J."/>
        </authorList>
    </citation>
    <scope>NUCLEOTIDE SEQUENCE [LARGE SCALE GENOMIC DNA]</scope>
    <source>
        <strain evidence="2">ATCC 50983 / TXsc</strain>
    </source>
</reference>
<dbReference type="AlphaFoldDB" id="C5KZI5"/>
<dbReference type="EMBL" id="GG677855">
    <property type="protein sequence ID" value="EER10108.1"/>
    <property type="molecule type" value="Genomic_DNA"/>
</dbReference>
<dbReference type="RefSeq" id="XP_002778313.1">
    <property type="nucleotide sequence ID" value="XM_002778267.1"/>
</dbReference>
<evidence type="ECO:0000313" key="2">
    <source>
        <dbReference type="Proteomes" id="UP000007800"/>
    </source>
</evidence>
<organism evidence="2">
    <name type="scientific">Perkinsus marinus (strain ATCC 50983 / TXsc)</name>
    <dbReference type="NCBI Taxonomy" id="423536"/>
    <lineage>
        <taxon>Eukaryota</taxon>
        <taxon>Sar</taxon>
        <taxon>Alveolata</taxon>
        <taxon>Perkinsozoa</taxon>
        <taxon>Perkinsea</taxon>
        <taxon>Perkinsida</taxon>
        <taxon>Perkinsidae</taxon>
        <taxon>Perkinsus</taxon>
    </lineage>
</organism>
<dbReference type="InParanoid" id="C5KZI5"/>
<sequence>MAFFAQYIEKEIEERYDEWVSCRLVVMFKEKQVLMKLADMGFDDEQKASSGRTD</sequence>
<dbReference type="Proteomes" id="UP000007800">
    <property type="component" value="Unassembled WGS sequence"/>
</dbReference>
<evidence type="ECO:0000313" key="1">
    <source>
        <dbReference type="EMBL" id="EER10108.1"/>
    </source>
</evidence>
<gene>
    <name evidence="1" type="ORF">Pmar_PMAR015794</name>
</gene>
<accession>C5KZI5</accession>
<name>C5KZI5_PERM5</name>
<protein>
    <submittedName>
        <fullName evidence="1">Uncharacterized protein</fullName>
    </submittedName>
</protein>
<proteinExistence type="predicted"/>
<keyword evidence="2" id="KW-1185">Reference proteome</keyword>
<dbReference type="GeneID" id="9038488"/>